<gene>
    <name evidence="4" type="ORF">IPOD504_LOCUS7845</name>
</gene>
<dbReference type="PANTHER" id="PTHR11552">
    <property type="entry name" value="GLUCOSE-METHANOL-CHOLINE GMC OXIDOREDUCTASE"/>
    <property type="match status" value="1"/>
</dbReference>
<evidence type="ECO:0000256" key="1">
    <source>
        <dbReference type="ARBA" id="ARBA00010790"/>
    </source>
</evidence>
<protein>
    <recommendedName>
        <fullName evidence="3">Glucose-methanol-choline oxidoreductase C-terminal domain-containing protein</fullName>
    </recommendedName>
</protein>
<organism evidence="4 5">
    <name type="scientific">Iphiclides podalirius</name>
    <name type="common">scarce swallowtail</name>
    <dbReference type="NCBI Taxonomy" id="110791"/>
    <lineage>
        <taxon>Eukaryota</taxon>
        <taxon>Metazoa</taxon>
        <taxon>Ecdysozoa</taxon>
        <taxon>Arthropoda</taxon>
        <taxon>Hexapoda</taxon>
        <taxon>Insecta</taxon>
        <taxon>Pterygota</taxon>
        <taxon>Neoptera</taxon>
        <taxon>Endopterygota</taxon>
        <taxon>Lepidoptera</taxon>
        <taxon>Glossata</taxon>
        <taxon>Ditrysia</taxon>
        <taxon>Papilionoidea</taxon>
        <taxon>Papilionidae</taxon>
        <taxon>Papilioninae</taxon>
        <taxon>Iphiclides</taxon>
    </lineage>
</organism>
<dbReference type="SUPFAM" id="SSF51905">
    <property type="entry name" value="FAD/NAD(P)-binding domain"/>
    <property type="match status" value="1"/>
</dbReference>
<evidence type="ECO:0000313" key="4">
    <source>
        <dbReference type="EMBL" id="CAH2051587.1"/>
    </source>
</evidence>
<dbReference type="InterPro" id="IPR036188">
    <property type="entry name" value="FAD/NAD-bd_sf"/>
</dbReference>
<accession>A0ABN8IAJ2</accession>
<dbReference type="InterPro" id="IPR007867">
    <property type="entry name" value="GMC_OxRtase_C"/>
</dbReference>
<evidence type="ECO:0000256" key="2">
    <source>
        <dbReference type="SAM" id="MobiDB-lite"/>
    </source>
</evidence>
<dbReference type="Proteomes" id="UP000837857">
    <property type="component" value="Chromosome 20"/>
</dbReference>
<keyword evidence="5" id="KW-1185">Reference proteome</keyword>
<reference evidence="4" key="1">
    <citation type="submission" date="2022-03" db="EMBL/GenBank/DDBJ databases">
        <authorList>
            <person name="Martin H S."/>
        </authorList>
    </citation>
    <scope>NUCLEOTIDE SEQUENCE</scope>
</reference>
<evidence type="ECO:0000259" key="3">
    <source>
        <dbReference type="Pfam" id="PF05199"/>
    </source>
</evidence>
<feature type="region of interest" description="Disordered" evidence="2">
    <location>
        <begin position="49"/>
        <end position="86"/>
    </location>
</feature>
<evidence type="ECO:0000313" key="5">
    <source>
        <dbReference type="Proteomes" id="UP000837857"/>
    </source>
</evidence>
<dbReference type="Gene3D" id="3.50.50.60">
    <property type="entry name" value="FAD/NAD(P)-binding domain"/>
    <property type="match status" value="1"/>
</dbReference>
<proteinExistence type="inferred from homology"/>
<sequence length="86" mass="9216">MLQVQGVDRLRVADASIMPTVPSGNTNAPVIMVGERAADFIKRRWLTGGAASGAGDSNALTGSESRHSARPWPQAQPLPEFFGYYN</sequence>
<name>A0ABN8IAJ2_9NEOP</name>
<dbReference type="PANTHER" id="PTHR11552:SF217">
    <property type="entry name" value="GLUCOSE DEHYDROGENASE [FAD, QUINONE]"/>
    <property type="match status" value="1"/>
</dbReference>
<dbReference type="InterPro" id="IPR012132">
    <property type="entry name" value="GMC_OxRdtase"/>
</dbReference>
<feature type="non-terminal residue" evidence="4">
    <location>
        <position position="86"/>
    </location>
</feature>
<dbReference type="EMBL" id="OW152832">
    <property type="protein sequence ID" value="CAH2051587.1"/>
    <property type="molecule type" value="Genomic_DNA"/>
</dbReference>
<dbReference type="Pfam" id="PF05199">
    <property type="entry name" value="GMC_oxred_C"/>
    <property type="match status" value="1"/>
</dbReference>
<comment type="similarity">
    <text evidence="1">Belongs to the GMC oxidoreductase family.</text>
</comment>
<feature type="domain" description="Glucose-methanol-choline oxidoreductase C-terminal" evidence="3">
    <location>
        <begin position="2"/>
        <end position="34"/>
    </location>
</feature>